<name>A0ABN8X7I7_9GAMM</name>
<gene>
    <name evidence="1" type="ORF">MSZNOR_3918</name>
</gene>
<evidence type="ECO:0000313" key="1">
    <source>
        <dbReference type="EMBL" id="CAI8925020.1"/>
    </source>
</evidence>
<reference evidence="1 2" key="1">
    <citation type="submission" date="2023-03" db="EMBL/GenBank/DDBJ databases">
        <authorList>
            <person name="Pearce D."/>
        </authorList>
    </citation>
    <scope>NUCLEOTIDE SEQUENCE [LARGE SCALE GENOMIC DNA]</scope>
    <source>
        <strain evidence="1">Msz</strain>
    </source>
</reference>
<dbReference type="EMBL" id="OX458333">
    <property type="protein sequence ID" value="CAI8925020.1"/>
    <property type="molecule type" value="Genomic_DNA"/>
</dbReference>
<evidence type="ECO:0000313" key="2">
    <source>
        <dbReference type="Proteomes" id="UP001162030"/>
    </source>
</evidence>
<proteinExistence type="predicted"/>
<organism evidence="1 2">
    <name type="scientific">Methylocaldum szegediense</name>
    <dbReference type="NCBI Taxonomy" id="73780"/>
    <lineage>
        <taxon>Bacteria</taxon>
        <taxon>Pseudomonadati</taxon>
        <taxon>Pseudomonadota</taxon>
        <taxon>Gammaproteobacteria</taxon>
        <taxon>Methylococcales</taxon>
        <taxon>Methylococcaceae</taxon>
        <taxon>Methylocaldum</taxon>
    </lineage>
</organism>
<keyword evidence="2" id="KW-1185">Reference proteome</keyword>
<sequence length="63" mass="6488">MQLAKAGEFSTWLLTGTAAILGAVVANIDPIAKVMDASNFRWEPALLVGSTCAGRLFAGCASC</sequence>
<accession>A0ABN8X7I7</accession>
<protein>
    <submittedName>
        <fullName evidence="1">Uncharacterized protein</fullName>
    </submittedName>
</protein>
<dbReference type="Proteomes" id="UP001162030">
    <property type="component" value="Chromosome"/>
</dbReference>